<dbReference type="GO" id="GO:0005524">
    <property type="term" value="F:ATP binding"/>
    <property type="evidence" value="ECO:0007669"/>
    <property type="project" value="UniProtKB-KW"/>
</dbReference>
<reference evidence="14 15" key="1">
    <citation type="submission" date="2018-10" db="EMBL/GenBank/DDBJ databases">
        <authorList>
            <consortium name="IHU Genomes"/>
        </authorList>
    </citation>
    <scope>NUCLEOTIDE SEQUENCE [LARGE SCALE GENOMIC DNA]</scope>
    <source>
        <strain evidence="14 15">A1</strain>
    </source>
</reference>
<keyword evidence="10" id="KW-0648">Protein biosynthesis</keyword>
<dbReference type="SUPFAM" id="SSF101353">
    <property type="entry name" value="Putative anticodon-binding domain of alanyl-tRNA synthetase (AlaRS)"/>
    <property type="match status" value="1"/>
</dbReference>
<dbReference type="InterPro" id="IPR018162">
    <property type="entry name" value="Ala-tRNA-ligase_IIc_anticod-bd"/>
</dbReference>
<gene>
    <name evidence="14" type="ORF">YASMINEVIRUS_107</name>
</gene>
<dbReference type="InterPro" id="IPR002318">
    <property type="entry name" value="Ala-tRNA-lgiase_IIc"/>
</dbReference>
<keyword evidence="8" id="KW-0067">ATP-binding</keyword>
<dbReference type="Gene3D" id="3.30.930.10">
    <property type="entry name" value="Bira Bifunctional Protein, Domain 2"/>
    <property type="match status" value="1"/>
</dbReference>
<dbReference type="EMBL" id="UPSH01000001">
    <property type="protein sequence ID" value="VBB17644.1"/>
    <property type="molecule type" value="Genomic_DNA"/>
</dbReference>
<feature type="region of interest" description="Disordered" evidence="12">
    <location>
        <begin position="1"/>
        <end position="27"/>
    </location>
</feature>
<feature type="compositionally biased region" description="Polar residues" evidence="12">
    <location>
        <begin position="1"/>
        <end position="23"/>
    </location>
</feature>
<evidence type="ECO:0000256" key="2">
    <source>
        <dbReference type="ARBA" id="ARBA00013168"/>
    </source>
</evidence>
<evidence type="ECO:0000259" key="13">
    <source>
        <dbReference type="PROSITE" id="PS50860"/>
    </source>
</evidence>
<sequence>MEIDSQQDVKNVPETSNEGVQDTTQKDVRTPYKAVDVREDFIKYFRANSHKLLQPSKIFNNDPTLLFVNAGMNQLKSEFLKDIAPEEEKEEKFRRLCNSQICIRAGGKHNDLDDVGLDSYHLTSFEMLGNWSINSYQKEEAIRLAYGYLVDHLKLDPRRMYVTYFKGDDKEGVLPDNESRDIWSKYLPVERIVQGNFKDNFWMMADTGPCGVCTEIHYDLNEPGDGFEPRCVPELVNQDDPRVIEIWNIVFIQFNRKQNPDNSASKRSDYVYDKLERFFVDTGMGMERLCMVLQKKPSIYKTDVFHYLMGYAQAISNCEKSYSDCYDPTNENYSTDCAYRIFCDHFRTVVTALFDGVDFDSTGRGHVLRKIFRRLLSYTYKYLNGGVVKQIMNRPIVLGIITDVLNYQLKYTHDNVAIREKLINEEKLFLGCLQNFKRKMITVLEENEEDGAFDYVCMKNDPKLKDKCDEHSRTFVKKHLENAENLYSRLMRDGVPPLLVKYSNTLVIHPIKN</sequence>
<dbReference type="Proteomes" id="UP000594342">
    <property type="component" value="Unassembled WGS sequence"/>
</dbReference>
<dbReference type="PRINTS" id="PR00980">
    <property type="entry name" value="TRNASYNTHALA"/>
</dbReference>
<evidence type="ECO:0000256" key="8">
    <source>
        <dbReference type="ARBA" id="ARBA00022840"/>
    </source>
</evidence>
<evidence type="ECO:0000256" key="7">
    <source>
        <dbReference type="ARBA" id="ARBA00022833"/>
    </source>
</evidence>
<dbReference type="PANTHER" id="PTHR11777:SF9">
    <property type="entry name" value="ALANINE--TRNA LIGASE, CYTOPLASMIC"/>
    <property type="match status" value="1"/>
</dbReference>
<evidence type="ECO:0000256" key="6">
    <source>
        <dbReference type="ARBA" id="ARBA00022741"/>
    </source>
</evidence>
<evidence type="ECO:0000256" key="10">
    <source>
        <dbReference type="ARBA" id="ARBA00022917"/>
    </source>
</evidence>
<dbReference type="EC" id="6.1.1.7" evidence="2"/>
<keyword evidence="11 14" id="KW-0030">Aminoacyl-tRNA synthetase</keyword>
<keyword evidence="5" id="KW-0479">Metal-binding</keyword>
<dbReference type="GO" id="GO:0046872">
    <property type="term" value="F:metal ion binding"/>
    <property type="evidence" value="ECO:0007669"/>
    <property type="project" value="UniProtKB-KW"/>
</dbReference>
<evidence type="ECO:0000256" key="4">
    <source>
        <dbReference type="ARBA" id="ARBA00022598"/>
    </source>
</evidence>
<evidence type="ECO:0000313" key="14">
    <source>
        <dbReference type="EMBL" id="VBB17644.1"/>
    </source>
</evidence>
<keyword evidence="4" id="KW-0436">Ligase</keyword>
<dbReference type="InterPro" id="IPR050058">
    <property type="entry name" value="Ala-tRNA_ligase"/>
</dbReference>
<dbReference type="Pfam" id="PF01411">
    <property type="entry name" value="tRNA-synt_2c"/>
    <property type="match status" value="1"/>
</dbReference>
<keyword evidence="9" id="KW-0694">RNA-binding</keyword>
<proteinExistence type="inferred from homology"/>
<keyword evidence="15" id="KW-1185">Reference proteome</keyword>
<evidence type="ECO:0000256" key="9">
    <source>
        <dbReference type="ARBA" id="ARBA00022884"/>
    </source>
</evidence>
<organism evidence="14 15">
    <name type="scientific">Yasminevirus sp. GU-2018</name>
    <dbReference type="NCBI Taxonomy" id="2420051"/>
    <lineage>
        <taxon>Viruses</taxon>
        <taxon>Varidnaviria</taxon>
        <taxon>Bamfordvirae</taxon>
        <taxon>Nucleocytoviricota</taxon>
        <taxon>Megaviricetes</taxon>
        <taxon>Imitervirales</taxon>
        <taxon>Mimiviridae</taxon>
        <taxon>Klosneuvirinae</taxon>
        <taxon>Yasminevirus</taxon>
        <taxon>Yasminevirus saudimassiliense</taxon>
    </lineage>
</organism>
<evidence type="ECO:0000256" key="3">
    <source>
        <dbReference type="ARBA" id="ARBA00022555"/>
    </source>
</evidence>
<name>A0A5K0U818_9VIRU</name>
<dbReference type="CDD" id="cd00673">
    <property type="entry name" value="AlaRS_core"/>
    <property type="match status" value="1"/>
</dbReference>
<keyword evidence="6" id="KW-0547">Nucleotide-binding</keyword>
<dbReference type="PANTHER" id="PTHR11777">
    <property type="entry name" value="ALANYL-TRNA SYNTHETASE"/>
    <property type="match status" value="1"/>
</dbReference>
<comment type="similarity">
    <text evidence="1">Belongs to the class-II aminoacyl-tRNA synthetase family.</text>
</comment>
<evidence type="ECO:0000313" key="15">
    <source>
        <dbReference type="Proteomes" id="UP000594342"/>
    </source>
</evidence>
<dbReference type="GO" id="GO:0004813">
    <property type="term" value="F:alanine-tRNA ligase activity"/>
    <property type="evidence" value="ECO:0007669"/>
    <property type="project" value="UniProtKB-EC"/>
</dbReference>
<evidence type="ECO:0000256" key="5">
    <source>
        <dbReference type="ARBA" id="ARBA00022723"/>
    </source>
</evidence>
<evidence type="ECO:0000256" key="1">
    <source>
        <dbReference type="ARBA" id="ARBA00008226"/>
    </source>
</evidence>
<dbReference type="InterPro" id="IPR018165">
    <property type="entry name" value="Ala-tRNA-synth_IIc_core"/>
</dbReference>
<dbReference type="InterPro" id="IPR045864">
    <property type="entry name" value="aa-tRNA-synth_II/BPL/LPL"/>
</dbReference>
<evidence type="ECO:0000256" key="12">
    <source>
        <dbReference type="SAM" id="MobiDB-lite"/>
    </source>
</evidence>
<feature type="domain" description="Alanyl-transfer RNA synthetases family profile" evidence="13">
    <location>
        <begin position="32"/>
        <end position="501"/>
    </location>
</feature>
<protein>
    <recommendedName>
        <fullName evidence="2">alanine--tRNA ligase</fullName>
        <ecNumber evidence="2">6.1.1.7</ecNumber>
    </recommendedName>
</protein>
<comment type="caution">
    <text evidence="14">The sequence shown here is derived from an EMBL/GenBank/DDBJ whole genome shotgun (WGS) entry which is preliminary data.</text>
</comment>
<evidence type="ECO:0000256" key="11">
    <source>
        <dbReference type="ARBA" id="ARBA00023146"/>
    </source>
</evidence>
<dbReference type="PROSITE" id="PS50860">
    <property type="entry name" value="AA_TRNA_LIGASE_II_ALA"/>
    <property type="match status" value="1"/>
</dbReference>
<dbReference type="GO" id="GO:0000049">
    <property type="term" value="F:tRNA binding"/>
    <property type="evidence" value="ECO:0007669"/>
    <property type="project" value="UniProtKB-KW"/>
</dbReference>
<accession>A0A5K0U818</accession>
<keyword evidence="3" id="KW-0820">tRNA-binding</keyword>
<dbReference type="InterPro" id="IPR018164">
    <property type="entry name" value="Ala-tRNA-synth_IIc_N"/>
</dbReference>
<dbReference type="FunFam" id="3.30.930.10:FF:000011">
    <property type="entry name" value="Alanine--tRNA ligase, cytoplasmic"/>
    <property type="match status" value="1"/>
</dbReference>
<dbReference type="GO" id="GO:0002161">
    <property type="term" value="F:aminoacyl-tRNA deacylase activity"/>
    <property type="evidence" value="ECO:0007669"/>
    <property type="project" value="TreeGrafter"/>
</dbReference>
<keyword evidence="7" id="KW-0862">Zinc</keyword>
<dbReference type="SUPFAM" id="SSF55681">
    <property type="entry name" value="Class II aaRS and biotin synthetases"/>
    <property type="match status" value="1"/>
</dbReference>